<keyword evidence="7" id="KW-0804">Transcription</keyword>
<proteinExistence type="predicted"/>
<keyword evidence="8" id="KW-0539">Nucleus</keyword>
<dbReference type="EMBL" id="JARBHB010000010">
    <property type="protein sequence ID" value="KAJ8874368.1"/>
    <property type="molecule type" value="Genomic_DNA"/>
</dbReference>
<dbReference type="InterPro" id="IPR037869">
    <property type="entry name" value="Spp1/CFP1"/>
</dbReference>
<dbReference type="Pfam" id="PF12269">
    <property type="entry name" value="CpG_bind_C"/>
    <property type="match status" value="1"/>
</dbReference>
<feature type="region of interest" description="Disordered" evidence="10">
    <location>
        <begin position="163"/>
        <end position="192"/>
    </location>
</feature>
<evidence type="ECO:0000256" key="6">
    <source>
        <dbReference type="ARBA" id="ARBA00023125"/>
    </source>
</evidence>
<dbReference type="PANTHER" id="PTHR46174:SF1">
    <property type="entry name" value="CXXC-TYPE ZINC FINGER PROTEIN 1"/>
    <property type="match status" value="1"/>
</dbReference>
<evidence type="ECO:0000259" key="11">
    <source>
        <dbReference type="Pfam" id="PF12269"/>
    </source>
</evidence>
<organism evidence="12 13">
    <name type="scientific">Dryococelus australis</name>
    <dbReference type="NCBI Taxonomy" id="614101"/>
    <lineage>
        <taxon>Eukaryota</taxon>
        <taxon>Metazoa</taxon>
        <taxon>Ecdysozoa</taxon>
        <taxon>Arthropoda</taxon>
        <taxon>Hexapoda</taxon>
        <taxon>Insecta</taxon>
        <taxon>Pterygota</taxon>
        <taxon>Neoptera</taxon>
        <taxon>Polyneoptera</taxon>
        <taxon>Phasmatodea</taxon>
        <taxon>Verophasmatodea</taxon>
        <taxon>Anareolatae</taxon>
        <taxon>Phasmatidae</taxon>
        <taxon>Eurycanthinae</taxon>
        <taxon>Dryococelus</taxon>
    </lineage>
</organism>
<keyword evidence="4" id="KW-0862">Zinc</keyword>
<keyword evidence="2" id="KW-0479">Metal-binding</keyword>
<protein>
    <recommendedName>
        <fullName evidence="9">CXXC-type zinc finger protein 1</fullName>
    </recommendedName>
</protein>
<dbReference type="InterPro" id="IPR022056">
    <property type="entry name" value="CpG-bd_C"/>
</dbReference>
<evidence type="ECO:0000256" key="1">
    <source>
        <dbReference type="ARBA" id="ARBA00004123"/>
    </source>
</evidence>
<reference evidence="12 13" key="1">
    <citation type="submission" date="2023-02" db="EMBL/GenBank/DDBJ databases">
        <title>LHISI_Scaffold_Assembly.</title>
        <authorList>
            <person name="Stuart O.P."/>
            <person name="Cleave R."/>
            <person name="Magrath M.J.L."/>
            <person name="Mikheyev A.S."/>
        </authorList>
    </citation>
    <scope>NUCLEOTIDE SEQUENCE [LARGE SCALE GENOMIC DNA]</scope>
    <source>
        <strain evidence="12">Daus_M_001</strain>
        <tissue evidence="12">Leg muscle</tissue>
    </source>
</reference>
<evidence type="ECO:0000256" key="8">
    <source>
        <dbReference type="ARBA" id="ARBA00023242"/>
    </source>
</evidence>
<gene>
    <name evidence="12" type="ORF">PR048_025216</name>
</gene>
<evidence type="ECO:0000256" key="9">
    <source>
        <dbReference type="ARBA" id="ARBA00023828"/>
    </source>
</evidence>
<comment type="caution">
    <text evidence="12">The sequence shown here is derived from an EMBL/GenBank/DDBJ whole genome shotgun (WGS) entry which is preliminary data.</text>
</comment>
<evidence type="ECO:0000256" key="7">
    <source>
        <dbReference type="ARBA" id="ARBA00023163"/>
    </source>
</evidence>
<evidence type="ECO:0000256" key="5">
    <source>
        <dbReference type="ARBA" id="ARBA00023015"/>
    </source>
</evidence>
<keyword evidence="13" id="KW-1185">Reference proteome</keyword>
<comment type="subcellular location">
    <subcellularLocation>
        <location evidence="1">Nucleus</location>
    </subcellularLocation>
</comment>
<feature type="domain" description="CpG binding protein C-terminal" evidence="11">
    <location>
        <begin position="55"/>
        <end position="155"/>
    </location>
</feature>
<evidence type="ECO:0000313" key="12">
    <source>
        <dbReference type="EMBL" id="KAJ8874368.1"/>
    </source>
</evidence>
<dbReference type="Proteomes" id="UP001159363">
    <property type="component" value="Chromosome 9"/>
</dbReference>
<evidence type="ECO:0000313" key="13">
    <source>
        <dbReference type="Proteomes" id="UP001159363"/>
    </source>
</evidence>
<evidence type="ECO:0000256" key="2">
    <source>
        <dbReference type="ARBA" id="ARBA00022723"/>
    </source>
</evidence>
<name>A0ABQ9GQR7_9NEOP</name>
<evidence type="ECO:0000256" key="10">
    <source>
        <dbReference type="SAM" id="MobiDB-lite"/>
    </source>
</evidence>
<sequence>MPHGRSGGKRREQYLAHSALRLWIVLPSPAQERQVERDRATKPRRQAVAPAPVLYESQSSFGSIYKTRIEGNTMFCDYYNPMNRTYCKRLRVLCPEHCKDPKVSPTEVCGCPLVTNVFDLTGEFCRAAKKTCLRHYCWEKLHRAQIDMERVCQRAHSKCTTSPHLNMASHMGKSPTSPGGRTLGNSQDVDRTSAHLPTRAPSLYRPPEMVENSHVIALSEPKIYHFTMLWLKLDELVEQERQIRHLMASRAGVLALMLHSTYDHELMEQGREAIEKMQRQYQT</sequence>
<feature type="compositionally biased region" description="Polar residues" evidence="10">
    <location>
        <begin position="174"/>
        <end position="187"/>
    </location>
</feature>
<evidence type="ECO:0000256" key="3">
    <source>
        <dbReference type="ARBA" id="ARBA00022771"/>
    </source>
</evidence>
<keyword evidence="3" id="KW-0863">Zinc-finger</keyword>
<dbReference type="PANTHER" id="PTHR46174">
    <property type="entry name" value="CXXC-TYPE ZINC FINGER PROTEIN 1"/>
    <property type="match status" value="1"/>
</dbReference>
<accession>A0ABQ9GQR7</accession>
<keyword evidence="5" id="KW-0805">Transcription regulation</keyword>
<keyword evidence="6" id="KW-0238">DNA-binding</keyword>
<evidence type="ECO:0000256" key="4">
    <source>
        <dbReference type="ARBA" id="ARBA00022833"/>
    </source>
</evidence>